<dbReference type="NCBIfam" id="NF004281">
    <property type="entry name" value="PRK05690.1"/>
    <property type="match status" value="1"/>
</dbReference>
<dbReference type="Pfam" id="PF00899">
    <property type="entry name" value="ThiF"/>
    <property type="match status" value="1"/>
</dbReference>
<dbReference type="InterPro" id="IPR035985">
    <property type="entry name" value="Ubiquitin-activating_enz"/>
</dbReference>
<sequence length="257" mass="27566">MQDDLDDAALLRYSRHILLDGVGIEGQRRLRSASALVVGVGGLGAPAALYLAAAGVGRLILVDDDTVELTNLQRQIIHSTAMLGQPKVESARTALAALNPEVEVETLCLRADEAQLAALAARADVILDCSDNFATRHAVNRVAVQQRRPLVSGAAVRFDGQFAVFDPRQVSSPCYRCLFPEEGEASDGPCATFGVFAPLVGVVGSLQAAEALKLLLEMPGVPLGRLLLLDMRDGSWRNLRFRRDPACPVCGEPRQDK</sequence>
<evidence type="ECO:0000313" key="2">
    <source>
        <dbReference type="EMBL" id="MFC4157864.1"/>
    </source>
</evidence>
<accession>A0ABV8MI85</accession>
<reference evidence="3" key="1">
    <citation type="journal article" date="2019" name="Int. J. Syst. Evol. Microbiol.">
        <title>The Global Catalogue of Microorganisms (GCM) 10K type strain sequencing project: providing services to taxonomists for standard genome sequencing and annotation.</title>
        <authorList>
            <consortium name="The Broad Institute Genomics Platform"/>
            <consortium name="The Broad Institute Genome Sequencing Center for Infectious Disease"/>
            <person name="Wu L."/>
            <person name="Ma J."/>
        </authorList>
    </citation>
    <scope>NUCLEOTIDE SEQUENCE [LARGE SCALE GENOMIC DNA]</scope>
    <source>
        <strain evidence="3">LMG 29894</strain>
    </source>
</reference>
<dbReference type="SUPFAM" id="SSF69572">
    <property type="entry name" value="Activating enzymes of the ubiquitin-like proteins"/>
    <property type="match status" value="1"/>
</dbReference>
<gene>
    <name evidence="2" type="ORF">ACFOW7_00705</name>
</gene>
<evidence type="ECO:0000313" key="3">
    <source>
        <dbReference type="Proteomes" id="UP001595791"/>
    </source>
</evidence>
<name>A0ABV8MI85_9NEIS</name>
<dbReference type="PANTHER" id="PTHR10953:SF102">
    <property type="entry name" value="ADENYLYLTRANSFERASE AND SULFURTRANSFERASE MOCS3"/>
    <property type="match status" value="1"/>
</dbReference>
<dbReference type="InterPro" id="IPR045886">
    <property type="entry name" value="ThiF/MoeB/HesA"/>
</dbReference>
<organism evidence="2 3">
    <name type="scientific">Chitinimonas lacunae</name>
    <dbReference type="NCBI Taxonomy" id="1963018"/>
    <lineage>
        <taxon>Bacteria</taxon>
        <taxon>Pseudomonadati</taxon>
        <taxon>Pseudomonadota</taxon>
        <taxon>Betaproteobacteria</taxon>
        <taxon>Neisseriales</taxon>
        <taxon>Chitinibacteraceae</taxon>
        <taxon>Chitinimonas</taxon>
    </lineage>
</organism>
<dbReference type="InterPro" id="IPR000594">
    <property type="entry name" value="ThiF_NAD_FAD-bd"/>
</dbReference>
<dbReference type="RefSeq" id="WP_378159955.1">
    <property type="nucleotide sequence ID" value="NZ_JBHSBU010000001.1"/>
</dbReference>
<dbReference type="Gene3D" id="3.40.50.720">
    <property type="entry name" value="NAD(P)-binding Rossmann-like Domain"/>
    <property type="match status" value="1"/>
</dbReference>
<dbReference type="Proteomes" id="UP001595791">
    <property type="component" value="Unassembled WGS sequence"/>
</dbReference>
<comment type="caution">
    <text evidence="2">The sequence shown here is derived from an EMBL/GenBank/DDBJ whole genome shotgun (WGS) entry which is preliminary data.</text>
</comment>
<feature type="domain" description="THIF-type NAD/FAD binding fold" evidence="1">
    <location>
        <begin position="13"/>
        <end position="249"/>
    </location>
</feature>
<evidence type="ECO:0000259" key="1">
    <source>
        <dbReference type="Pfam" id="PF00899"/>
    </source>
</evidence>
<proteinExistence type="predicted"/>
<dbReference type="CDD" id="cd00757">
    <property type="entry name" value="ThiF_MoeB_HesA_family"/>
    <property type="match status" value="1"/>
</dbReference>
<dbReference type="PANTHER" id="PTHR10953">
    <property type="entry name" value="UBIQUITIN-ACTIVATING ENZYME E1"/>
    <property type="match status" value="1"/>
</dbReference>
<dbReference type="EMBL" id="JBHSBU010000001">
    <property type="protein sequence ID" value="MFC4157864.1"/>
    <property type="molecule type" value="Genomic_DNA"/>
</dbReference>
<keyword evidence="3" id="KW-1185">Reference proteome</keyword>
<protein>
    <submittedName>
        <fullName evidence="2">HesA/MoeB/ThiF family protein</fullName>
    </submittedName>
</protein>